<comment type="caution">
    <text evidence="2">The sequence shown here is derived from an EMBL/GenBank/DDBJ whole genome shotgun (WGS) entry which is preliminary data.</text>
</comment>
<dbReference type="GO" id="GO:0005975">
    <property type="term" value="P:carbohydrate metabolic process"/>
    <property type="evidence" value="ECO:0007669"/>
    <property type="project" value="InterPro"/>
</dbReference>
<protein>
    <submittedName>
        <fullName evidence="2">Glycoside hydrolase</fullName>
    </submittedName>
</protein>
<dbReference type="AlphaFoldDB" id="A0A9D5JTR1"/>
<dbReference type="SUPFAM" id="SSF81296">
    <property type="entry name" value="E set domains"/>
    <property type="match status" value="1"/>
</dbReference>
<dbReference type="InterPro" id="IPR014756">
    <property type="entry name" value="Ig_E-set"/>
</dbReference>
<dbReference type="InterPro" id="IPR013783">
    <property type="entry name" value="Ig-like_fold"/>
</dbReference>
<sequence length="98" mass="11280">MLKKSYSKTGNYCRVTFKLPAEFGANTASLCGEFNQWDTQAHPMRRLKDDSFSVTVSLPAHQSYRFRYFLDNERWVNDPAANAYVPNEYGSEDSVVEL</sequence>
<dbReference type="Pfam" id="PF02922">
    <property type="entry name" value="CBM_48"/>
    <property type="match status" value="1"/>
</dbReference>
<dbReference type="Gene3D" id="2.60.40.10">
    <property type="entry name" value="Immunoglobulins"/>
    <property type="match status" value="1"/>
</dbReference>
<name>A0A9D5JTR1_9BACT</name>
<organism evidence="2 3">
    <name type="scientific">candidate division KSB3 bacterium</name>
    <dbReference type="NCBI Taxonomy" id="2044937"/>
    <lineage>
        <taxon>Bacteria</taxon>
        <taxon>candidate division KSB3</taxon>
    </lineage>
</organism>
<accession>A0A9D5JTR1</accession>
<feature type="domain" description="Glycoside hydrolase family 13 N-terminal" evidence="1">
    <location>
        <begin position="24"/>
        <end position="79"/>
    </location>
</feature>
<reference evidence="2" key="1">
    <citation type="submission" date="2019-11" db="EMBL/GenBank/DDBJ databases">
        <title>Microbial mats filling the niche in hypersaline microbial mats.</title>
        <authorList>
            <person name="Wong H.L."/>
            <person name="Macleod F.I."/>
            <person name="White R.A. III"/>
            <person name="Burns B.P."/>
        </authorList>
    </citation>
    <scope>NUCLEOTIDE SEQUENCE</scope>
    <source>
        <strain evidence="2">Rbin_158</strain>
    </source>
</reference>
<dbReference type="EMBL" id="WJJP01000180">
    <property type="protein sequence ID" value="MBD3324078.1"/>
    <property type="molecule type" value="Genomic_DNA"/>
</dbReference>
<evidence type="ECO:0000259" key="1">
    <source>
        <dbReference type="Pfam" id="PF02922"/>
    </source>
</evidence>
<evidence type="ECO:0000313" key="2">
    <source>
        <dbReference type="EMBL" id="MBD3324078.1"/>
    </source>
</evidence>
<proteinExistence type="predicted"/>
<dbReference type="GO" id="GO:0004553">
    <property type="term" value="F:hydrolase activity, hydrolyzing O-glycosyl compounds"/>
    <property type="evidence" value="ECO:0007669"/>
    <property type="project" value="InterPro"/>
</dbReference>
<dbReference type="CDD" id="cd07184">
    <property type="entry name" value="E_set_Isoamylase_like_N"/>
    <property type="match status" value="1"/>
</dbReference>
<dbReference type="InterPro" id="IPR004193">
    <property type="entry name" value="Glyco_hydro_13_N"/>
</dbReference>
<evidence type="ECO:0000313" key="3">
    <source>
        <dbReference type="Proteomes" id="UP000649604"/>
    </source>
</evidence>
<gene>
    <name evidence="2" type="ORF">GF339_05800</name>
</gene>
<dbReference type="Proteomes" id="UP000649604">
    <property type="component" value="Unassembled WGS sequence"/>
</dbReference>
<keyword evidence="2" id="KW-0378">Hydrolase</keyword>